<reference evidence="2 3" key="1">
    <citation type="submission" date="2019-05" db="EMBL/GenBank/DDBJ databases">
        <title>Another draft genome of Portunus trituberculatus and its Hox gene families provides insights of decapod evolution.</title>
        <authorList>
            <person name="Jeong J.-H."/>
            <person name="Song I."/>
            <person name="Kim S."/>
            <person name="Choi T."/>
            <person name="Kim D."/>
            <person name="Ryu S."/>
            <person name="Kim W."/>
        </authorList>
    </citation>
    <scope>NUCLEOTIDE SEQUENCE [LARGE SCALE GENOMIC DNA]</scope>
    <source>
        <tissue evidence="2">Muscle</tissue>
    </source>
</reference>
<feature type="coiled-coil region" evidence="1">
    <location>
        <begin position="34"/>
        <end position="75"/>
    </location>
</feature>
<dbReference type="EMBL" id="VSRR010134374">
    <property type="protein sequence ID" value="MPD03047.1"/>
    <property type="molecule type" value="Genomic_DNA"/>
</dbReference>
<evidence type="ECO:0000313" key="3">
    <source>
        <dbReference type="Proteomes" id="UP000324222"/>
    </source>
</evidence>
<evidence type="ECO:0000313" key="2">
    <source>
        <dbReference type="EMBL" id="MPD03047.1"/>
    </source>
</evidence>
<name>A0A5B7K8Z2_PORTR</name>
<sequence length="102" mass="11562">MYLTFNTAAIADGTLLILFSHLVHLTQLYHQVKLSREEGLVEALEQQLGTLDNTREQLEKKLQNVYASLRAVTRMYQDISPASPSLRSRKGTKIGWYRAAAL</sequence>
<evidence type="ECO:0000256" key="1">
    <source>
        <dbReference type="SAM" id="Coils"/>
    </source>
</evidence>
<proteinExistence type="predicted"/>
<keyword evidence="3" id="KW-1185">Reference proteome</keyword>
<dbReference type="OrthoDB" id="6436679at2759"/>
<accession>A0A5B7K8Z2</accession>
<comment type="caution">
    <text evidence="2">The sequence shown here is derived from an EMBL/GenBank/DDBJ whole genome shotgun (WGS) entry which is preliminary data.</text>
</comment>
<organism evidence="2 3">
    <name type="scientific">Portunus trituberculatus</name>
    <name type="common">Swimming crab</name>
    <name type="synonym">Neptunus trituberculatus</name>
    <dbReference type="NCBI Taxonomy" id="210409"/>
    <lineage>
        <taxon>Eukaryota</taxon>
        <taxon>Metazoa</taxon>
        <taxon>Ecdysozoa</taxon>
        <taxon>Arthropoda</taxon>
        <taxon>Crustacea</taxon>
        <taxon>Multicrustacea</taxon>
        <taxon>Malacostraca</taxon>
        <taxon>Eumalacostraca</taxon>
        <taxon>Eucarida</taxon>
        <taxon>Decapoda</taxon>
        <taxon>Pleocyemata</taxon>
        <taxon>Brachyura</taxon>
        <taxon>Eubrachyura</taxon>
        <taxon>Portunoidea</taxon>
        <taxon>Portunidae</taxon>
        <taxon>Portuninae</taxon>
        <taxon>Portunus</taxon>
    </lineage>
</organism>
<protein>
    <submittedName>
        <fullName evidence="2">Uncharacterized protein</fullName>
    </submittedName>
</protein>
<gene>
    <name evidence="2" type="ORF">E2C01_098664</name>
</gene>
<dbReference type="AlphaFoldDB" id="A0A5B7K8Z2"/>
<dbReference type="Proteomes" id="UP000324222">
    <property type="component" value="Unassembled WGS sequence"/>
</dbReference>
<keyword evidence="1" id="KW-0175">Coiled coil</keyword>